<dbReference type="Proteomes" id="UP001372338">
    <property type="component" value="Unassembled WGS sequence"/>
</dbReference>
<keyword evidence="1" id="KW-0812">Transmembrane</keyword>
<organism evidence="2 3">
    <name type="scientific">Crotalaria pallida</name>
    <name type="common">Smooth rattlebox</name>
    <name type="synonym">Crotalaria striata</name>
    <dbReference type="NCBI Taxonomy" id="3830"/>
    <lineage>
        <taxon>Eukaryota</taxon>
        <taxon>Viridiplantae</taxon>
        <taxon>Streptophyta</taxon>
        <taxon>Embryophyta</taxon>
        <taxon>Tracheophyta</taxon>
        <taxon>Spermatophyta</taxon>
        <taxon>Magnoliopsida</taxon>
        <taxon>eudicotyledons</taxon>
        <taxon>Gunneridae</taxon>
        <taxon>Pentapetalae</taxon>
        <taxon>rosids</taxon>
        <taxon>fabids</taxon>
        <taxon>Fabales</taxon>
        <taxon>Fabaceae</taxon>
        <taxon>Papilionoideae</taxon>
        <taxon>50 kb inversion clade</taxon>
        <taxon>genistoids sensu lato</taxon>
        <taxon>core genistoids</taxon>
        <taxon>Crotalarieae</taxon>
        <taxon>Crotalaria</taxon>
    </lineage>
</organism>
<name>A0AAN9FKL2_CROPI</name>
<keyword evidence="1" id="KW-0472">Membrane</keyword>
<dbReference type="AlphaFoldDB" id="A0AAN9FKL2"/>
<dbReference type="EMBL" id="JAYWIO010000003">
    <property type="protein sequence ID" value="KAK7275100.1"/>
    <property type="molecule type" value="Genomic_DNA"/>
</dbReference>
<protein>
    <submittedName>
        <fullName evidence="2">Uncharacterized protein</fullName>
    </submittedName>
</protein>
<proteinExistence type="predicted"/>
<keyword evidence="3" id="KW-1185">Reference proteome</keyword>
<keyword evidence="1" id="KW-1133">Transmembrane helix</keyword>
<feature type="transmembrane region" description="Helical" evidence="1">
    <location>
        <begin position="42"/>
        <end position="62"/>
    </location>
</feature>
<evidence type="ECO:0000313" key="3">
    <source>
        <dbReference type="Proteomes" id="UP001372338"/>
    </source>
</evidence>
<evidence type="ECO:0000256" key="1">
    <source>
        <dbReference type="SAM" id="Phobius"/>
    </source>
</evidence>
<accession>A0AAN9FKL2</accession>
<comment type="caution">
    <text evidence="2">The sequence shown here is derived from an EMBL/GenBank/DDBJ whole genome shotgun (WGS) entry which is preliminary data.</text>
</comment>
<gene>
    <name evidence="2" type="ORF">RIF29_16207</name>
</gene>
<sequence length="68" mass="7684">MYFLEKYFSKVSLSRKQLRVLISSSHLQPPTMFFSLLSHADAPPWLGVVGVGFVLIEFRVVAVTKEKG</sequence>
<reference evidence="2 3" key="1">
    <citation type="submission" date="2024-01" db="EMBL/GenBank/DDBJ databases">
        <title>The genomes of 5 underutilized Papilionoideae crops provide insights into root nodulation and disease resistanc.</title>
        <authorList>
            <person name="Yuan L."/>
        </authorList>
    </citation>
    <scope>NUCLEOTIDE SEQUENCE [LARGE SCALE GENOMIC DNA]</scope>
    <source>
        <strain evidence="2">ZHUSHIDOU_FW_LH</strain>
        <tissue evidence="2">Leaf</tissue>
    </source>
</reference>
<evidence type="ECO:0000313" key="2">
    <source>
        <dbReference type="EMBL" id="KAK7275100.1"/>
    </source>
</evidence>